<name>A0A2J6S6K8_HYAVF</name>
<proteinExistence type="predicted"/>
<keyword evidence="3" id="KW-1185">Reference proteome</keyword>
<dbReference type="AlphaFoldDB" id="A0A2J6S6K8"/>
<evidence type="ECO:0000256" key="1">
    <source>
        <dbReference type="SAM" id="MobiDB-lite"/>
    </source>
</evidence>
<accession>A0A2J6S6K8</accession>
<evidence type="ECO:0000313" key="2">
    <source>
        <dbReference type="EMBL" id="PMD46376.1"/>
    </source>
</evidence>
<dbReference type="EMBL" id="KZ613939">
    <property type="protein sequence ID" value="PMD46376.1"/>
    <property type="molecule type" value="Genomic_DNA"/>
</dbReference>
<sequence length="204" mass="23796">MPGMHGSCCPCGFRYIPHTQGYTCEGGHHHLNRAGEDGSQEQGGRDRDRRRQIMNGQDMQRAADVQRQREKQREREQGKVRESEARRRKERDEEREREREIERQKQKDKEAQWARDDQKQKADFERQRGEALARVRLTLEAPPASTAAPSSRGERRRESPPPEEPVDELDADPVAMPWLQTPATKQREPELVRARAKKSKAPWE</sequence>
<feature type="region of interest" description="Disordered" evidence="1">
    <location>
        <begin position="30"/>
        <end position="204"/>
    </location>
</feature>
<organism evidence="2 3">
    <name type="scientific">Hyaloscypha variabilis (strain UAMH 11265 / GT02V1 / F)</name>
    <name type="common">Meliniomyces variabilis</name>
    <dbReference type="NCBI Taxonomy" id="1149755"/>
    <lineage>
        <taxon>Eukaryota</taxon>
        <taxon>Fungi</taxon>
        <taxon>Dikarya</taxon>
        <taxon>Ascomycota</taxon>
        <taxon>Pezizomycotina</taxon>
        <taxon>Leotiomycetes</taxon>
        <taxon>Helotiales</taxon>
        <taxon>Hyaloscyphaceae</taxon>
        <taxon>Hyaloscypha</taxon>
        <taxon>Hyaloscypha variabilis</taxon>
    </lineage>
</organism>
<feature type="compositionally biased region" description="Low complexity" evidence="1">
    <location>
        <begin position="141"/>
        <end position="151"/>
    </location>
</feature>
<reference evidence="2 3" key="1">
    <citation type="submission" date="2016-04" db="EMBL/GenBank/DDBJ databases">
        <title>A degradative enzymes factory behind the ericoid mycorrhizal symbiosis.</title>
        <authorList>
            <consortium name="DOE Joint Genome Institute"/>
            <person name="Martino E."/>
            <person name="Morin E."/>
            <person name="Grelet G."/>
            <person name="Kuo A."/>
            <person name="Kohler A."/>
            <person name="Daghino S."/>
            <person name="Barry K."/>
            <person name="Choi C."/>
            <person name="Cichocki N."/>
            <person name="Clum A."/>
            <person name="Copeland A."/>
            <person name="Hainaut M."/>
            <person name="Haridas S."/>
            <person name="Labutti K."/>
            <person name="Lindquist E."/>
            <person name="Lipzen A."/>
            <person name="Khouja H.-R."/>
            <person name="Murat C."/>
            <person name="Ohm R."/>
            <person name="Olson A."/>
            <person name="Spatafora J."/>
            <person name="Veneault-Fourrey C."/>
            <person name="Henrissat B."/>
            <person name="Grigoriev I."/>
            <person name="Martin F."/>
            <person name="Perotto S."/>
        </authorList>
    </citation>
    <scope>NUCLEOTIDE SEQUENCE [LARGE SCALE GENOMIC DNA]</scope>
    <source>
        <strain evidence="2 3">F</strain>
    </source>
</reference>
<protein>
    <submittedName>
        <fullName evidence="2">Uncharacterized protein</fullName>
    </submittedName>
</protein>
<feature type="compositionally biased region" description="Basic residues" evidence="1">
    <location>
        <begin position="194"/>
        <end position="204"/>
    </location>
</feature>
<feature type="compositionally biased region" description="Basic and acidic residues" evidence="1">
    <location>
        <begin position="64"/>
        <end position="133"/>
    </location>
</feature>
<dbReference type="OrthoDB" id="10604050at2759"/>
<dbReference type="Proteomes" id="UP000235786">
    <property type="component" value="Unassembled WGS sequence"/>
</dbReference>
<gene>
    <name evidence="2" type="ORF">L207DRAFT_612931</name>
</gene>
<evidence type="ECO:0000313" key="3">
    <source>
        <dbReference type="Proteomes" id="UP000235786"/>
    </source>
</evidence>